<evidence type="ECO:0000313" key="1">
    <source>
        <dbReference type="EMBL" id="MBD1433537.1"/>
    </source>
</evidence>
<evidence type="ECO:0000313" key="2">
    <source>
        <dbReference type="Proteomes" id="UP000602759"/>
    </source>
</evidence>
<dbReference type="Proteomes" id="UP000602759">
    <property type="component" value="Unassembled WGS sequence"/>
</dbReference>
<keyword evidence="2" id="KW-1185">Reference proteome</keyword>
<gene>
    <name evidence="1" type="ORF">H8B06_11915</name>
</gene>
<dbReference type="RefSeq" id="WP_190994504.1">
    <property type="nucleotide sequence ID" value="NZ_JACOIK010000008.1"/>
</dbReference>
<name>A0ABR7YQD6_9SPHI</name>
<organism evidence="1 2">
    <name type="scientific">Sphingobacterium micropteri</name>
    <dbReference type="NCBI Taxonomy" id="2763501"/>
    <lineage>
        <taxon>Bacteria</taxon>
        <taxon>Pseudomonadati</taxon>
        <taxon>Bacteroidota</taxon>
        <taxon>Sphingobacteriia</taxon>
        <taxon>Sphingobacteriales</taxon>
        <taxon>Sphingobacteriaceae</taxon>
        <taxon>Sphingobacterium</taxon>
    </lineage>
</organism>
<comment type="caution">
    <text evidence="1">The sequence shown here is derived from an EMBL/GenBank/DDBJ whole genome shotgun (WGS) entry which is preliminary data.</text>
</comment>
<evidence type="ECO:0008006" key="3">
    <source>
        <dbReference type="Google" id="ProtNLM"/>
    </source>
</evidence>
<proteinExistence type="predicted"/>
<dbReference type="PROSITE" id="PS51257">
    <property type="entry name" value="PROKAR_LIPOPROTEIN"/>
    <property type="match status" value="1"/>
</dbReference>
<dbReference type="EMBL" id="JACOIK010000008">
    <property type="protein sequence ID" value="MBD1433537.1"/>
    <property type="molecule type" value="Genomic_DNA"/>
</dbReference>
<sequence length="188" mass="21272">MKSIYVILTLAIALSACTSTRRLSNKFSEKPAVIFRQFSGAMYANSPTPIPPNRSTTSLWTNLAHFRQEKQNLPEVGDNAVIQLTLEKSNSLTVTAFQDEQQIARFDTPVRKRGKYLILENKTRTIPIPVLFFSLDEHKTILAPLENGSIGFYGYESETLMILFMGASKSGNFIHEYRPIEHMSCVHK</sequence>
<protein>
    <recommendedName>
        <fullName evidence="3">Lipoprotein</fullName>
    </recommendedName>
</protein>
<accession>A0ABR7YQD6</accession>
<reference evidence="1 2" key="1">
    <citation type="submission" date="2020-08" db="EMBL/GenBank/DDBJ databases">
        <title>Sphingobacterium sp. DN00404 isolated from aquaculture water.</title>
        <authorList>
            <person name="Zhang M."/>
        </authorList>
    </citation>
    <scope>NUCLEOTIDE SEQUENCE [LARGE SCALE GENOMIC DNA]</scope>
    <source>
        <strain evidence="1 2">DN00404</strain>
    </source>
</reference>